<proteinExistence type="predicted"/>
<evidence type="ECO:0000313" key="2">
    <source>
        <dbReference type="Proteomes" id="UP000198742"/>
    </source>
</evidence>
<protein>
    <submittedName>
        <fullName evidence="1">Uncharacterized protein</fullName>
    </submittedName>
</protein>
<gene>
    <name evidence="1" type="ORF">SAMN04489844_3403</name>
</gene>
<dbReference type="EMBL" id="FNRT01000002">
    <property type="protein sequence ID" value="SEC98549.1"/>
    <property type="molecule type" value="Genomic_DNA"/>
</dbReference>
<dbReference type="AlphaFoldDB" id="A0A1H4WZ06"/>
<dbReference type="Proteomes" id="UP000198742">
    <property type="component" value="Unassembled WGS sequence"/>
</dbReference>
<accession>A0A1H4WZ06</accession>
<keyword evidence="2" id="KW-1185">Reference proteome</keyword>
<evidence type="ECO:0000313" key="1">
    <source>
        <dbReference type="EMBL" id="SEC98549.1"/>
    </source>
</evidence>
<sequence>MRATGSYGDYEVTARVVFDNINETRSVQKGCWVLDFGTTMAYNTHTAEIADGRQPRVGDILRGVVSLGVDHFDYIKSLAHVPDVPALIYTWDVERIEIDETPREAVYSDDPRFGPHIPAGEGPISLPDLTREQWRSLPRTRMWDDEPDGAGLYRLHCSTTGATPTRAFTAPQRTCD</sequence>
<name>A0A1H4WZ06_9ACTN</name>
<reference evidence="2" key="1">
    <citation type="submission" date="2016-10" db="EMBL/GenBank/DDBJ databases">
        <authorList>
            <person name="Varghese N."/>
            <person name="Submissions S."/>
        </authorList>
    </citation>
    <scope>NUCLEOTIDE SEQUENCE [LARGE SCALE GENOMIC DNA]</scope>
    <source>
        <strain evidence="2">DSM 22017</strain>
    </source>
</reference>
<organism evidence="1 2">
    <name type="scientific">Nocardioides exalbidus</name>
    <dbReference type="NCBI Taxonomy" id="402596"/>
    <lineage>
        <taxon>Bacteria</taxon>
        <taxon>Bacillati</taxon>
        <taxon>Actinomycetota</taxon>
        <taxon>Actinomycetes</taxon>
        <taxon>Propionibacteriales</taxon>
        <taxon>Nocardioidaceae</taxon>
        <taxon>Nocardioides</taxon>
    </lineage>
</organism>